<keyword evidence="2" id="KW-0472">Membrane</keyword>
<feature type="transmembrane region" description="Helical" evidence="2">
    <location>
        <begin position="408"/>
        <end position="430"/>
    </location>
</feature>
<accession>A0A9X1SMC3</accession>
<feature type="transmembrane region" description="Helical" evidence="2">
    <location>
        <begin position="254"/>
        <end position="277"/>
    </location>
</feature>
<feature type="compositionally biased region" description="Basic and acidic residues" evidence="1">
    <location>
        <begin position="106"/>
        <end position="123"/>
    </location>
</feature>
<evidence type="ECO:0000313" key="4">
    <source>
        <dbReference type="Proteomes" id="UP001139103"/>
    </source>
</evidence>
<feature type="transmembrane region" description="Helical" evidence="2">
    <location>
        <begin position="309"/>
        <end position="335"/>
    </location>
</feature>
<name>A0A9X1SMC3_9BACT</name>
<protein>
    <submittedName>
        <fullName evidence="3">DUF973 family protein</fullName>
    </submittedName>
</protein>
<keyword evidence="4" id="KW-1185">Reference proteome</keyword>
<dbReference type="EMBL" id="JAJKFT010000010">
    <property type="protein sequence ID" value="MCC9631544.1"/>
    <property type="molecule type" value="Genomic_DNA"/>
</dbReference>
<reference evidence="3" key="1">
    <citation type="submission" date="2021-11" db="EMBL/GenBank/DDBJ databases">
        <title>Genome sequence.</title>
        <authorList>
            <person name="Sun Q."/>
        </authorList>
    </citation>
    <scope>NUCLEOTIDE SEQUENCE</scope>
    <source>
        <strain evidence="3">JC732</strain>
    </source>
</reference>
<evidence type="ECO:0000256" key="1">
    <source>
        <dbReference type="SAM" id="MobiDB-lite"/>
    </source>
</evidence>
<feature type="region of interest" description="Disordered" evidence="1">
    <location>
        <begin position="102"/>
        <end position="123"/>
    </location>
</feature>
<comment type="caution">
    <text evidence="3">The sequence shown here is derived from an EMBL/GenBank/DDBJ whole genome shotgun (WGS) entry which is preliminary data.</text>
</comment>
<sequence>MSRLVMEILKFACKSCNAQLQASASAAGDSFTCPHCEHAMRVPQPDAVGVIRSGGRDKEATEAVVCPLCNTRVTVQATDLGKRVMCPDCETAFVAKLSAKKLPPKPKTDLADDDGYSLKDSVHDDTAAKEMAARYFQEAERRSKEERERHNLSDKPYQKMAEDRALAAHDDEPHPEKKRESLTPEDYDPRSTRVRYPISLSAEAIATDFKFFADVQFLSRWIVTSLGMAVVQYMAINAVIMGSGAKVGVSGFGAYFNSFVLSALTVVVGAIVMVFLASAFMNISTSIASGVANLEWPETPAFERIMETIFFVIALMLAILPAGLVSALVSPYLGVPVGGLSFLLFPYFYLSLLDSGTPLIPFSASILAAVGRKLHKWILFYIVTGAVLAVILVLGGIAYYFSGEEYEYVKYIVLPAGVLTTGYLLFYAIWLGKLGWECSQDVGETPEKPGVV</sequence>
<organism evidence="3 4">
    <name type="scientific">Blastopirellula sediminis</name>
    <dbReference type="NCBI Taxonomy" id="2894196"/>
    <lineage>
        <taxon>Bacteria</taxon>
        <taxon>Pseudomonadati</taxon>
        <taxon>Planctomycetota</taxon>
        <taxon>Planctomycetia</taxon>
        <taxon>Pirellulales</taxon>
        <taxon>Pirellulaceae</taxon>
        <taxon>Blastopirellula</taxon>
    </lineage>
</organism>
<feature type="transmembrane region" description="Helical" evidence="2">
    <location>
        <begin position="221"/>
        <end position="242"/>
    </location>
</feature>
<feature type="transmembrane region" description="Helical" evidence="2">
    <location>
        <begin position="377"/>
        <end position="402"/>
    </location>
</feature>
<evidence type="ECO:0000313" key="3">
    <source>
        <dbReference type="EMBL" id="MCC9631544.1"/>
    </source>
</evidence>
<keyword evidence="2" id="KW-1133">Transmembrane helix</keyword>
<keyword evidence="2" id="KW-0812">Transmembrane</keyword>
<evidence type="ECO:0000256" key="2">
    <source>
        <dbReference type="SAM" id="Phobius"/>
    </source>
</evidence>
<feature type="region of interest" description="Disordered" evidence="1">
    <location>
        <begin position="138"/>
        <end position="188"/>
    </location>
</feature>
<feature type="transmembrane region" description="Helical" evidence="2">
    <location>
        <begin position="347"/>
        <end position="370"/>
    </location>
</feature>
<dbReference type="RefSeq" id="WP_230223686.1">
    <property type="nucleotide sequence ID" value="NZ_JAJKFT010000010.1"/>
</dbReference>
<proteinExistence type="predicted"/>
<gene>
    <name evidence="3" type="ORF">LOC68_24370</name>
</gene>
<dbReference type="Proteomes" id="UP001139103">
    <property type="component" value="Unassembled WGS sequence"/>
</dbReference>
<dbReference type="AlphaFoldDB" id="A0A9X1SMC3"/>